<protein>
    <submittedName>
        <fullName evidence="2">Uncharacterized protein</fullName>
    </submittedName>
</protein>
<evidence type="ECO:0000256" key="1">
    <source>
        <dbReference type="SAM" id="MobiDB-lite"/>
    </source>
</evidence>
<name>A0ABV6UKH0_9ACTN</name>
<feature type="region of interest" description="Disordered" evidence="1">
    <location>
        <begin position="89"/>
        <end position="111"/>
    </location>
</feature>
<comment type="caution">
    <text evidence="2">The sequence shown here is derived from an EMBL/GenBank/DDBJ whole genome shotgun (WGS) entry which is preliminary data.</text>
</comment>
<proteinExistence type="predicted"/>
<dbReference type="Proteomes" id="UP001592528">
    <property type="component" value="Unassembled WGS sequence"/>
</dbReference>
<organism evidence="2 3">
    <name type="scientific">Streptacidiphilus cavernicola</name>
    <dbReference type="NCBI Taxonomy" id="3342716"/>
    <lineage>
        <taxon>Bacteria</taxon>
        <taxon>Bacillati</taxon>
        <taxon>Actinomycetota</taxon>
        <taxon>Actinomycetes</taxon>
        <taxon>Kitasatosporales</taxon>
        <taxon>Streptomycetaceae</taxon>
        <taxon>Streptacidiphilus</taxon>
    </lineage>
</organism>
<evidence type="ECO:0000313" key="3">
    <source>
        <dbReference type="Proteomes" id="UP001592528"/>
    </source>
</evidence>
<reference evidence="2 3" key="1">
    <citation type="submission" date="2024-09" db="EMBL/GenBank/DDBJ databases">
        <authorList>
            <person name="Lee S.D."/>
        </authorList>
    </citation>
    <scope>NUCLEOTIDE SEQUENCE [LARGE SCALE GENOMIC DNA]</scope>
    <source>
        <strain evidence="2 3">N1-5</strain>
    </source>
</reference>
<accession>A0ABV6UKH0</accession>
<dbReference type="EMBL" id="JBHEZZ010000005">
    <property type="protein sequence ID" value="MFC1401956.1"/>
    <property type="molecule type" value="Genomic_DNA"/>
</dbReference>
<gene>
    <name evidence="2" type="ORF">ACEZDJ_11735</name>
</gene>
<keyword evidence="3" id="KW-1185">Reference proteome</keyword>
<sequence length="389" mass="41104">MPDDTWRHTARIDFTAWPARGDQLHDQALIARALTLWSSAGQLQARRGLVHAEPGTTSAPPVQSPRLLWAGRVDGASVVLLDDGSQLARYTRPDRPTGSDGEQLDLSRSDESDVTTAGAVLLRSTAAGDRFLIAPWVDTVQLRDLRAPNTPARDLAPVDGLTPEVAAPPAQGCASWPVLQLRSSSVIAEHHAFLLTDLGGITAAHLTFTPPPQSGPANYPREATGSAALVDWGRLGCSLPALRGQDVKSVNAWEFADQQLPENQGTAAWTCTRADRWDGTGSAATQFLPPTNDPAATATTTGTQTQGRACSRYEQYVVADTWWRSAAGRSYLLAAGSRHVVSMATQGGLSTPATAVPSRTMALPVPARPQAAVTVTGALDTGQTARSLG</sequence>
<evidence type="ECO:0000313" key="2">
    <source>
        <dbReference type="EMBL" id="MFC1401956.1"/>
    </source>
</evidence>
<dbReference type="RefSeq" id="WP_380522342.1">
    <property type="nucleotide sequence ID" value="NZ_JBHEZZ010000005.1"/>
</dbReference>